<dbReference type="AlphaFoldDB" id="A0A7U3UV96"/>
<dbReference type="EMBL" id="AP018365">
    <property type="protein sequence ID" value="BBA99256.1"/>
    <property type="molecule type" value="Genomic_DNA"/>
</dbReference>
<keyword evidence="2" id="KW-1185">Reference proteome</keyword>
<evidence type="ECO:0000313" key="1">
    <source>
        <dbReference type="EMBL" id="BBA99256.1"/>
    </source>
</evidence>
<protein>
    <submittedName>
        <fullName evidence="1">Uncharacterized protein</fullName>
    </submittedName>
</protein>
<reference evidence="1 2" key="1">
    <citation type="journal article" date="2010" name="J. Bacteriol.">
        <title>Biochemical characterization of a novel indole prenyltransferase from Streptomyces sp. SN-593.</title>
        <authorList>
            <person name="Takahashi S."/>
            <person name="Takagi H."/>
            <person name="Toyoda A."/>
            <person name="Uramoto M."/>
            <person name="Nogawa T."/>
            <person name="Ueki M."/>
            <person name="Sakaki Y."/>
            <person name="Osada H."/>
        </authorList>
    </citation>
    <scope>NUCLEOTIDE SEQUENCE [LARGE SCALE GENOMIC DNA]</scope>
    <source>
        <strain evidence="1 2">SN-593</strain>
    </source>
</reference>
<dbReference type="RefSeq" id="WP_202235271.1">
    <property type="nucleotide sequence ID" value="NZ_AP018365.1"/>
</dbReference>
<gene>
    <name evidence="1" type="ORF">RVR_5797</name>
</gene>
<name>A0A7U3UV96_9ACTN</name>
<dbReference type="Proteomes" id="UP000595703">
    <property type="component" value="Chromosome"/>
</dbReference>
<reference evidence="1 2" key="4">
    <citation type="journal article" date="2020" name="Sci. Rep.">
        <title>beta-carboline chemical signals induce reveromycin production through a LuxR family regulator in Streptomyces sp. SN-593.</title>
        <authorList>
            <person name="Panthee S."/>
            <person name="Kito N."/>
            <person name="Hayashi T."/>
            <person name="Shimizu T."/>
            <person name="Ishikawa J."/>
            <person name="Hamamoto H."/>
            <person name="Osada H."/>
            <person name="Takahashi S."/>
        </authorList>
    </citation>
    <scope>NUCLEOTIDE SEQUENCE [LARGE SCALE GENOMIC DNA]</scope>
    <source>
        <strain evidence="1 2">SN-593</strain>
    </source>
</reference>
<reference evidence="1 2" key="3">
    <citation type="journal article" date="2011" name="Nat. Chem. Biol.">
        <title>Reveromycin A biosynthesis uses RevG and RevJ for stereospecific spiroacetal formation.</title>
        <authorList>
            <person name="Takahashi S."/>
            <person name="Toyoda A."/>
            <person name="Sekiyama Y."/>
            <person name="Takagi H."/>
            <person name="Nogawa T."/>
            <person name="Uramoto M."/>
            <person name="Suzuki R."/>
            <person name="Koshino H."/>
            <person name="Kumano T."/>
            <person name="Panthee S."/>
            <person name="Dairi T."/>
            <person name="Ishikawa J."/>
            <person name="Ikeda H."/>
            <person name="Sakaki Y."/>
            <person name="Osada H."/>
        </authorList>
    </citation>
    <scope>NUCLEOTIDE SEQUENCE [LARGE SCALE GENOMIC DNA]</scope>
    <source>
        <strain evidence="1 2">SN-593</strain>
    </source>
</reference>
<reference evidence="1 2" key="2">
    <citation type="journal article" date="2011" name="J. Antibiot.">
        <title>Furaquinocins I and J: novel polyketide isoprenoid hybrid compounds from Streptomyces reveromyceticus SN-593.</title>
        <authorList>
            <person name="Panthee S."/>
            <person name="Takahashi S."/>
            <person name="Takagi H."/>
            <person name="Nogawa T."/>
            <person name="Oowada E."/>
            <person name="Uramoto M."/>
            <person name="Osada H."/>
        </authorList>
    </citation>
    <scope>NUCLEOTIDE SEQUENCE [LARGE SCALE GENOMIC DNA]</scope>
    <source>
        <strain evidence="1 2">SN-593</strain>
    </source>
</reference>
<dbReference type="KEGG" id="arev:RVR_5797"/>
<proteinExistence type="predicted"/>
<evidence type="ECO:0000313" key="2">
    <source>
        <dbReference type="Proteomes" id="UP000595703"/>
    </source>
</evidence>
<organism evidence="1 2">
    <name type="scientific">Actinacidiphila reveromycinica</name>
    <dbReference type="NCBI Taxonomy" id="659352"/>
    <lineage>
        <taxon>Bacteria</taxon>
        <taxon>Bacillati</taxon>
        <taxon>Actinomycetota</taxon>
        <taxon>Actinomycetes</taxon>
        <taxon>Kitasatosporales</taxon>
        <taxon>Streptomycetaceae</taxon>
        <taxon>Actinacidiphila</taxon>
    </lineage>
</organism>
<accession>A0A7U3UV96</accession>
<sequence>MTTCLIPDCNGSWHDENICDTVLADTATPAGAALIAELEASPTMPTTLVVWEGSDGRDLMRTSDQAEARAFADRLRAFAHAVDKGAGLLASPPSGPAKPEPVDYASRFAALDSDVLFDVEDADGTDAPHAYVESLLIVLADWRRHLVGLLAEAPAWSIPEVTAYERALSRTREAYMQWSFRWQNGPVLPHSFDLPQPVAGDTVSSANVARIVSAGRRTLAVRGVAA</sequence>